<evidence type="ECO:0000313" key="18">
    <source>
        <dbReference type="EMBL" id="MBK1879801.1"/>
    </source>
</evidence>
<dbReference type="PROSITE" id="PS50894">
    <property type="entry name" value="HPT"/>
    <property type="match status" value="1"/>
</dbReference>
<dbReference type="PROSITE" id="PS50110">
    <property type="entry name" value="RESPONSE_REGULATORY"/>
    <property type="match status" value="1"/>
</dbReference>
<evidence type="ECO:0000256" key="4">
    <source>
        <dbReference type="ARBA" id="ARBA00022475"/>
    </source>
</evidence>
<evidence type="ECO:0000256" key="14">
    <source>
        <dbReference type="PROSITE-ProRule" id="PRU00169"/>
    </source>
</evidence>
<keyword evidence="10" id="KW-0067">ATP-binding</keyword>
<proteinExistence type="predicted"/>
<keyword evidence="8" id="KW-0812">Transmembrane</keyword>
<dbReference type="Proteomes" id="UP000617628">
    <property type="component" value="Unassembled WGS sequence"/>
</dbReference>
<keyword evidence="19" id="KW-1185">Reference proteome</keyword>
<organism evidence="18 19">
    <name type="scientific">Pelagicoccus mobilis</name>
    <dbReference type="NCBI Taxonomy" id="415221"/>
    <lineage>
        <taxon>Bacteria</taxon>
        <taxon>Pseudomonadati</taxon>
        <taxon>Verrucomicrobiota</taxon>
        <taxon>Opitutia</taxon>
        <taxon>Puniceicoccales</taxon>
        <taxon>Pelagicoccaceae</taxon>
        <taxon>Pelagicoccus</taxon>
    </lineage>
</organism>
<feature type="modified residue" description="4-aspartylphosphate" evidence="14">
    <location>
        <position position="414"/>
    </location>
</feature>
<dbReference type="Gene3D" id="1.20.120.160">
    <property type="entry name" value="HPT domain"/>
    <property type="match status" value="1"/>
</dbReference>
<dbReference type="PROSITE" id="PS50109">
    <property type="entry name" value="HIS_KIN"/>
    <property type="match status" value="1"/>
</dbReference>
<keyword evidence="6 14" id="KW-0597">Phosphoprotein</keyword>
<evidence type="ECO:0000259" key="16">
    <source>
        <dbReference type="PROSITE" id="PS50110"/>
    </source>
</evidence>
<dbReference type="GO" id="GO:0000155">
    <property type="term" value="F:phosphorelay sensor kinase activity"/>
    <property type="evidence" value="ECO:0007669"/>
    <property type="project" value="InterPro"/>
</dbReference>
<evidence type="ECO:0000256" key="11">
    <source>
        <dbReference type="ARBA" id="ARBA00022989"/>
    </source>
</evidence>
<dbReference type="SUPFAM" id="SSF47226">
    <property type="entry name" value="Histidine-containing phosphotransfer domain, HPT domain"/>
    <property type="match status" value="1"/>
</dbReference>
<dbReference type="GO" id="GO:0005886">
    <property type="term" value="C:plasma membrane"/>
    <property type="evidence" value="ECO:0007669"/>
    <property type="project" value="UniProtKB-SubCell"/>
</dbReference>
<feature type="domain" description="Response regulatory" evidence="16">
    <location>
        <begin position="365"/>
        <end position="482"/>
    </location>
</feature>
<dbReference type="InterPro" id="IPR003661">
    <property type="entry name" value="HisK_dim/P_dom"/>
</dbReference>
<evidence type="ECO:0000259" key="15">
    <source>
        <dbReference type="PROSITE" id="PS50109"/>
    </source>
</evidence>
<dbReference type="InterPro" id="IPR036890">
    <property type="entry name" value="HATPase_C_sf"/>
</dbReference>
<dbReference type="SUPFAM" id="SSF55874">
    <property type="entry name" value="ATPase domain of HSP90 chaperone/DNA topoisomerase II/histidine kinase"/>
    <property type="match status" value="1"/>
</dbReference>
<dbReference type="InterPro" id="IPR011006">
    <property type="entry name" value="CheY-like_superfamily"/>
</dbReference>
<dbReference type="EC" id="2.7.13.3" evidence="3"/>
<keyword evidence="10" id="KW-0547">Nucleotide-binding</keyword>
<dbReference type="InterPro" id="IPR001789">
    <property type="entry name" value="Sig_transdc_resp-reg_receiver"/>
</dbReference>
<evidence type="ECO:0000256" key="5">
    <source>
        <dbReference type="ARBA" id="ARBA00022519"/>
    </source>
</evidence>
<dbReference type="Pfam" id="PF02518">
    <property type="entry name" value="HATPase_c"/>
    <property type="match status" value="1"/>
</dbReference>
<feature type="domain" description="Histidine kinase" evidence="15">
    <location>
        <begin position="118"/>
        <end position="333"/>
    </location>
</feature>
<dbReference type="Gene3D" id="1.10.287.130">
    <property type="match status" value="1"/>
</dbReference>
<evidence type="ECO:0000256" key="7">
    <source>
        <dbReference type="ARBA" id="ARBA00022679"/>
    </source>
</evidence>
<gene>
    <name evidence="18" type="ORF">JIN87_23155</name>
</gene>
<feature type="domain" description="HPt" evidence="17">
    <location>
        <begin position="540"/>
        <end position="634"/>
    </location>
</feature>
<dbReference type="SMART" id="SM00387">
    <property type="entry name" value="HATPase_c"/>
    <property type="match status" value="1"/>
</dbReference>
<name>A0A934VND0_9BACT</name>
<evidence type="ECO:0000256" key="8">
    <source>
        <dbReference type="ARBA" id="ARBA00022692"/>
    </source>
</evidence>
<dbReference type="InterPro" id="IPR036097">
    <property type="entry name" value="HisK_dim/P_sf"/>
</dbReference>
<evidence type="ECO:0000256" key="9">
    <source>
        <dbReference type="ARBA" id="ARBA00022777"/>
    </source>
</evidence>
<evidence type="ECO:0000259" key="17">
    <source>
        <dbReference type="PROSITE" id="PS50894"/>
    </source>
</evidence>
<evidence type="ECO:0000256" key="13">
    <source>
        <dbReference type="PROSITE-ProRule" id="PRU00110"/>
    </source>
</evidence>
<keyword evidence="4" id="KW-1003">Cell membrane</keyword>
<evidence type="ECO:0000256" key="1">
    <source>
        <dbReference type="ARBA" id="ARBA00000085"/>
    </source>
</evidence>
<dbReference type="InterPro" id="IPR004358">
    <property type="entry name" value="Sig_transdc_His_kin-like_C"/>
</dbReference>
<feature type="modified residue" description="Phosphohistidine" evidence="13">
    <location>
        <position position="579"/>
    </location>
</feature>
<dbReference type="CDD" id="cd00082">
    <property type="entry name" value="HisKA"/>
    <property type="match status" value="1"/>
</dbReference>
<dbReference type="SMART" id="SM00388">
    <property type="entry name" value="HisKA"/>
    <property type="match status" value="1"/>
</dbReference>
<keyword evidence="9" id="KW-0418">Kinase</keyword>
<evidence type="ECO:0000256" key="6">
    <source>
        <dbReference type="ARBA" id="ARBA00022553"/>
    </source>
</evidence>
<keyword evidence="5" id="KW-0997">Cell inner membrane</keyword>
<dbReference type="InterPro" id="IPR036641">
    <property type="entry name" value="HPT_dom_sf"/>
</dbReference>
<evidence type="ECO:0000313" key="19">
    <source>
        <dbReference type="Proteomes" id="UP000617628"/>
    </source>
</evidence>
<dbReference type="AlphaFoldDB" id="A0A934VND0"/>
<dbReference type="PRINTS" id="PR00344">
    <property type="entry name" value="BCTRLSENSOR"/>
</dbReference>
<dbReference type="Gene3D" id="3.40.50.2300">
    <property type="match status" value="1"/>
</dbReference>
<dbReference type="PANTHER" id="PTHR43047">
    <property type="entry name" value="TWO-COMPONENT HISTIDINE PROTEIN KINASE"/>
    <property type="match status" value="1"/>
</dbReference>
<dbReference type="InterPro" id="IPR005467">
    <property type="entry name" value="His_kinase_dom"/>
</dbReference>
<dbReference type="Gene3D" id="3.30.565.10">
    <property type="entry name" value="Histidine kinase-like ATPase, C-terminal domain"/>
    <property type="match status" value="1"/>
</dbReference>
<dbReference type="SMART" id="SM00448">
    <property type="entry name" value="REC"/>
    <property type="match status" value="1"/>
</dbReference>
<dbReference type="Pfam" id="PF00512">
    <property type="entry name" value="HisKA"/>
    <property type="match status" value="1"/>
</dbReference>
<keyword evidence="7" id="KW-0808">Transferase</keyword>
<dbReference type="SUPFAM" id="SSF47384">
    <property type="entry name" value="Homodimeric domain of signal transducing histidine kinase"/>
    <property type="match status" value="1"/>
</dbReference>
<sequence>MESGAEMRYTVLVDAQRRVVRLPEALAERLGVEAADTQLDWQSLVVEDASKFLPAEAGEVVERSGYLKHASGEIEEVEFACERLALPHDLVCIEISIAKVEAPSVEPVDKEALDFLTTVSHELRVALNGVIGFTNVLSGTQMDADQHAILDKLQSCNHMLKGLINDILEYSRVATSKINFHAETVNVDHFVHEVVGLFRERARKKGLELRLNVGEDANFLALLPRMRVTQVLSNLIANAIKFTSNGWVSVSVSCQNETLCIGVQDTGSGVGKEQGDAIFRPFFQLGEPSRTPEGTGLGLAISKELVTKMGGSLKLLHPKEGGSLFEISLPLRPSSESAEPASFASPNAEVAEVEIKPERRDESKRVLVVEDNQLNADILGHFLQDYGAKFDRVDNGRSAVETYQDGKYDLILMDVMLPEMNGYEATEKILSLTRLQPPVPIIGVTAKVFRRDQVRCIEAGMVEVVHKPVDFKQLRSVLDRYLYSDGNSEFATLDSSESEVVEEDSFMAVNPLAEEASEPKRSNNVDFSVLEAYIDRMKTSDTNRREIVATAIGIVDAEVASLLDSIGGGNRKDVGMRAHSLKGALALLGARNILDLAKGLELVASDGRAPLKGEHWKLLIEGAYSEFKEELELYMDSSSFV</sequence>
<dbReference type="Pfam" id="PF00072">
    <property type="entry name" value="Response_reg"/>
    <property type="match status" value="1"/>
</dbReference>
<keyword evidence="11" id="KW-1133">Transmembrane helix</keyword>
<dbReference type="RefSeq" id="WP_200358025.1">
    <property type="nucleotide sequence ID" value="NZ_JAENIL010000058.1"/>
</dbReference>
<evidence type="ECO:0000256" key="12">
    <source>
        <dbReference type="ARBA" id="ARBA00023136"/>
    </source>
</evidence>
<accession>A0A934VND0</accession>
<dbReference type="InterPro" id="IPR008207">
    <property type="entry name" value="Sig_transdc_His_kin_Hpt_dom"/>
</dbReference>
<dbReference type="SUPFAM" id="SSF52172">
    <property type="entry name" value="CheY-like"/>
    <property type="match status" value="1"/>
</dbReference>
<dbReference type="InterPro" id="IPR003594">
    <property type="entry name" value="HATPase_dom"/>
</dbReference>
<evidence type="ECO:0000256" key="3">
    <source>
        <dbReference type="ARBA" id="ARBA00012438"/>
    </source>
</evidence>
<comment type="subcellular location">
    <subcellularLocation>
        <location evidence="2">Cell inner membrane</location>
        <topology evidence="2">Multi-pass membrane protein</topology>
    </subcellularLocation>
</comment>
<comment type="caution">
    <text evidence="18">The sequence shown here is derived from an EMBL/GenBank/DDBJ whole genome shotgun (WGS) entry which is preliminary data.</text>
</comment>
<keyword evidence="12" id="KW-0472">Membrane</keyword>
<comment type="catalytic activity">
    <reaction evidence="1">
        <text>ATP + protein L-histidine = ADP + protein N-phospho-L-histidine.</text>
        <dbReference type="EC" id="2.7.13.3"/>
    </reaction>
</comment>
<protein>
    <recommendedName>
        <fullName evidence="3">histidine kinase</fullName>
        <ecNumber evidence="3">2.7.13.3</ecNumber>
    </recommendedName>
</protein>
<evidence type="ECO:0000256" key="2">
    <source>
        <dbReference type="ARBA" id="ARBA00004429"/>
    </source>
</evidence>
<reference evidence="18" key="1">
    <citation type="submission" date="2021-01" db="EMBL/GenBank/DDBJ databases">
        <title>Modified the classification status of verrucomicrobia.</title>
        <authorList>
            <person name="Feng X."/>
        </authorList>
    </citation>
    <scope>NUCLEOTIDE SEQUENCE</scope>
    <source>
        <strain evidence="18">KCTC 13126</strain>
    </source>
</reference>
<evidence type="ECO:0000256" key="10">
    <source>
        <dbReference type="ARBA" id="ARBA00022840"/>
    </source>
</evidence>
<dbReference type="CDD" id="cd17546">
    <property type="entry name" value="REC_hyHK_CKI1_RcsC-like"/>
    <property type="match status" value="1"/>
</dbReference>
<dbReference type="EMBL" id="JAENIL010000058">
    <property type="protein sequence ID" value="MBK1879801.1"/>
    <property type="molecule type" value="Genomic_DNA"/>
</dbReference>